<dbReference type="Gene3D" id="3.40.50.1010">
    <property type="entry name" value="5'-nuclease"/>
    <property type="match status" value="1"/>
</dbReference>
<comment type="function">
    <text evidence="5">Toxic component of a toxin-antitoxin (TA) system. An RNase.</text>
</comment>
<evidence type="ECO:0000256" key="5">
    <source>
        <dbReference type="HAMAP-Rule" id="MF_00265"/>
    </source>
</evidence>
<evidence type="ECO:0000313" key="8">
    <source>
        <dbReference type="Proteomes" id="UP000008915"/>
    </source>
</evidence>
<feature type="binding site" evidence="5">
    <location>
        <position position="103"/>
    </location>
    <ligand>
        <name>Mg(2+)</name>
        <dbReference type="ChEBI" id="CHEBI:18420"/>
    </ligand>
</feature>
<dbReference type="InterPro" id="IPR029060">
    <property type="entry name" value="PIN-like_dom_sf"/>
</dbReference>
<dbReference type="RefSeq" id="WP_013495175.1">
    <property type="nucleotide sequence ID" value="NC_014831.1"/>
</dbReference>
<keyword evidence="5" id="KW-0800">Toxin</keyword>
<evidence type="ECO:0000256" key="4">
    <source>
        <dbReference type="ARBA" id="ARBA00022801"/>
    </source>
</evidence>
<feature type="domain" description="PIN" evidence="6">
    <location>
        <begin position="6"/>
        <end position="128"/>
    </location>
</feature>
<feature type="binding site" evidence="5">
    <location>
        <position position="8"/>
    </location>
    <ligand>
        <name>Mg(2+)</name>
        <dbReference type="ChEBI" id="CHEBI:18420"/>
    </ligand>
</feature>
<name>E6SI92_THEM7</name>
<evidence type="ECO:0000256" key="2">
    <source>
        <dbReference type="ARBA" id="ARBA00022722"/>
    </source>
</evidence>
<dbReference type="Pfam" id="PF01850">
    <property type="entry name" value="PIN"/>
    <property type="match status" value="1"/>
</dbReference>
<dbReference type="InterPro" id="IPR022907">
    <property type="entry name" value="VapC_family"/>
</dbReference>
<dbReference type="GO" id="GO:0090729">
    <property type="term" value="F:toxin activity"/>
    <property type="evidence" value="ECO:0007669"/>
    <property type="project" value="UniProtKB-KW"/>
</dbReference>
<comment type="similarity">
    <text evidence="5">Belongs to the PINc/VapC protein family.</text>
</comment>
<dbReference type="AlphaFoldDB" id="E6SI92"/>
<gene>
    <name evidence="5" type="primary">vapC</name>
    <name evidence="7" type="ordered locus">Tmar_0755</name>
</gene>
<dbReference type="GO" id="GO:0004540">
    <property type="term" value="F:RNA nuclease activity"/>
    <property type="evidence" value="ECO:0007669"/>
    <property type="project" value="InterPro"/>
</dbReference>
<keyword evidence="2 5" id="KW-0540">Nuclease</keyword>
<keyword evidence="3 5" id="KW-0479">Metal-binding</keyword>
<dbReference type="EMBL" id="CP002344">
    <property type="protein sequence ID" value="ADU50870.1"/>
    <property type="molecule type" value="Genomic_DNA"/>
</dbReference>
<dbReference type="eggNOG" id="COG5611">
    <property type="taxonomic scope" value="Bacteria"/>
</dbReference>
<dbReference type="GO" id="GO:0000287">
    <property type="term" value="F:magnesium ion binding"/>
    <property type="evidence" value="ECO:0007669"/>
    <property type="project" value="UniProtKB-UniRule"/>
</dbReference>
<sequence length="136" mass="15537">MSERAYVDANVLLRILTNDPPQMVDRARKLLASVARGEITLVVEPVVMAEMVWVLSSYYRFSRQQIGQALLELCETDGFEVKDKAVILQALRSYVKSNVDFIDAYLAARCNDEGCPVYTFDKDHFQRLSTTWLVPE</sequence>
<evidence type="ECO:0000256" key="3">
    <source>
        <dbReference type="ARBA" id="ARBA00022723"/>
    </source>
</evidence>
<comment type="cofactor">
    <cofactor evidence="5">
        <name>Mg(2+)</name>
        <dbReference type="ChEBI" id="CHEBI:18420"/>
    </cofactor>
</comment>
<dbReference type="InterPro" id="IPR002716">
    <property type="entry name" value="PIN_dom"/>
</dbReference>
<protein>
    <recommendedName>
        <fullName evidence="5">Ribonuclease VapC</fullName>
        <shortName evidence="5">RNase VapC</shortName>
        <ecNumber evidence="5">3.1.-.-</ecNumber>
    </recommendedName>
    <alternativeName>
        <fullName evidence="5">Toxin VapC</fullName>
    </alternativeName>
</protein>
<evidence type="ECO:0000259" key="6">
    <source>
        <dbReference type="Pfam" id="PF01850"/>
    </source>
</evidence>
<organism evidence="7 8">
    <name type="scientific">Thermaerobacter marianensis (strain ATCC 700841 / DSM 12885 / JCM 10246 / 7p75a)</name>
    <dbReference type="NCBI Taxonomy" id="644966"/>
    <lineage>
        <taxon>Bacteria</taxon>
        <taxon>Bacillati</taxon>
        <taxon>Bacillota</taxon>
        <taxon>Clostridia</taxon>
        <taxon>Eubacteriales</taxon>
        <taxon>Clostridiales Family XVII. Incertae Sedis</taxon>
        <taxon>Thermaerobacter</taxon>
    </lineage>
</organism>
<evidence type="ECO:0000313" key="7">
    <source>
        <dbReference type="EMBL" id="ADU50870.1"/>
    </source>
</evidence>
<reference evidence="8" key="2">
    <citation type="journal article" date="2010" name="Stand. Genomic Sci.">
        <title>Complete genome sequence of Thermaerobacter marianensis type strain (7p75aT).</title>
        <authorList>
            <person name="Han C."/>
            <person name="Gu W."/>
            <person name="Zhang X."/>
            <person name="Lapidus A."/>
            <person name="Nolan M."/>
            <person name="Copeland A."/>
            <person name="Lucas S."/>
            <person name="Glavina Del Rio T."/>
            <person name="Tice H."/>
            <person name="Cheng J."/>
            <person name="Tapia R."/>
            <person name="Goodwin L."/>
            <person name="Pitluck S."/>
            <person name="Pagani I."/>
            <person name="Ivanova N."/>
            <person name="Mavromatis K."/>
            <person name="Mikhailova N."/>
            <person name="Pati A."/>
            <person name="Chen A."/>
            <person name="Palaniappan K."/>
            <person name="Land M."/>
            <person name="Hauser L."/>
            <person name="Chang Y."/>
            <person name="Jeffries C."/>
            <person name="Schneider S."/>
            <person name="Rohde M."/>
            <person name="Goker M."/>
            <person name="Pukall R."/>
            <person name="Woyke T."/>
            <person name="Bristow J."/>
            <person name="Eisen J."/>
            <person name="Markowitz V."/>
            <person name="Hugenholtz P."/>
            <person name="Kyrpides N."/>
            <person name="Klenk H."/>
            <person name="Detter J."/>
        </authorList>
    </citation>
    <scope>NUCLEOTIDE SEQUENCE [LARGE SCALE GENOMIC DNA]</scope>
    <source>
        <strain evidence="8">ATCC 700841 / DSM 12885 / JCM 10246 / 7p75a</strain>
    </source>
</reference>
<dbReference type="KEGG" id="tmr:Tmar_0755"/>
<evidence type="ECO:0000256" key="1">
    <source>
        <dbReference type="ARBA" id="ARBA00022649"/>
    </source>
</evidence>
<dbReference type="HAMAP" id="MF_00265">
    <property type="entry name" value="VapC_Nob1"/>
    <property type="match status" value="1"/>
</dbReference>
<dbReference type="HOGENOM" id="CLU_121449_2_2_9"/>
<reference evidence="7 8" key="1">
    <citation type="journal article" date="2010" name="Stand. Genomic Sci.">
        <title>Complete genome sequence of Thermaerobacter marianensis type strain (7p75a).</title>
        <authorList>
            <person name="Han C."/>
            <person name="Gu W."/>
            <person name="Zhang X."/>
            <person name="Lapidus A."/>
            <person name="Nolan M."/>
            <person name="Copeland A."/>
            <person name="Lucas S."/>
            <person name="Del Rio T.G."/>
            <person name="Tice H."/>
            <person name="Cheng J.F."/>
            <person name="Tapia R."/>
            <person name="Goodwin L."/>
            <person name="Pitluck S."/>
            <person name="Pagani I."/>
            <person name="Ivanova N."/>
            <person name="Mavromatis K."/>
            <person name="Mikhailova N."/>
            <person name="Pati A."/>
            <person name="Chen A."/>
            <person name="Palaniappan K."/>
            <person name="Land M."/>
            <person name="Hauser L."/>
            <person name="Chang Y.J."/>
            <person name="Jeffries C.D."/>
            <person name="Schneider S."/>
            <person name="Rohde M."/>
            <person name="Goker M."/>
            <person name="Pukall R."/>
            <person name="Woyke T."/>
            <person name="Bristow J."/>
            <person name="Eisen J.A."/>
            <person name="Markowitz V."/>
            <person name="Hugenholtz P."/>
            <person name="Kyrpides N.C."/>
            <person name="Klenk H.P."/>
            <person name="Detter J.C."/>
        </authorList>
    </citation>
    <scope>NUCLEOTIDE SEQUENCE [LARGE SCALE GENOMIC DNA]</scope>
    <source>
        <strain evidence="8">ATCC 700841 / DSM 12885 / JCM 10246 / 7p75a</strain>
    </source>
</reference>
<keyword evidence="8" id="KW-1185">Reference proteome</keyword>
<proteinExistence type="inferred from homology"/>
<dbReference type="CDD" id="cd18683">
    <property type="entry name" value="PIN_VapC-like"/>
    <property type="match status" value="1"/>
</dbReference>
<dbReference type="STRING" id="644966.Tmar_0755"/>
<keyword evidence="4 5" id="KW-0378">Hydrolase</keyword>
<accession>E6SI92</accession>
<dbReference type="Proteomes" id="UP000008915">
    <property type="component" value="Chromosome"/>
</dbReference>
<dbReference type="EC" id="3.1.-.-" evidence="5"/>
<dbReference type="GO" id="GO:0016787">
    <property type="term" value="F:hydrolase activity"/>
    <property type="evidence" value="ECO:0007669"/>
    <property type="project" value="UniProtKB-KW"/>
</dbReference>
<dbReference type="SUPFAM" id="SSF88723">
    <property type="entry name" value="PIN domain-like"/>
    <property type="match status" value="1"/>
</dbReference>
<keyword evidence="1 5" id="KW-1277">Toxin-antitoxin system</keyword>
<keyword evidence="5" id="KW-0460">Magnesium</keyword>